<evidence type="ECO:0000256" key="2">
    <source>
        <dbReference type="ARBA" id="ARBA00022741"/>
    </source>
</evidence>
<dbReference type="CDD" id="cd01852">
    <property type="entry name" value="AIG1"/>
    <property type="match status" value="1"/>
</dbReference>
<organism evidence="6 7">
    <name type="scientific">Dissostichus eleginoides</name>
    <name type="common">Patagonian toothfish</name>
    <name type="synonym">Dissostichus amissus</name>
    <dbReference type="NCBI Taxonomy" id="100907"/>
    <lineage>
        <taxon>Eukaryota</taxon>
        <taxon>Metazoa</taxon>
        <taxon>Chordata</taxon>
        <taxon>Craniata</taxon>
        <taxon>Vertebrata</taxon>
        <taxon>Euteleostomi</taxon>
        <taxon>Actinopterygii</taxon>
        <taxon>Neopterygii</taxon>
        <taxon>Teleostei</taxon>
        <taxon>Neoteleostei</taxon>
        <taxon>Acanthomorphata</taxon>
        <taxon>Eupercaria</taxon>
        <taxon>Perciformes</taxon>
        <taxon>Notothenioidei</taxon>
        <taxon>Nototheniidae</taxon>
        <taxon>Dissostichus</taxon>
    </lineage>
</organism>
<evidence type="ECO:0000313" key="7">
    <source>
        <dbReference type="Proteomes" id="UP001228049"/>
    </source>
</evidence>
<sequence>MLGGKAFISGCTLLALVTLCGQTVHCKTEGSTLLEDLRIVLVGKTGSGKSASGNTILGNPNAFKKDISPESVTNGCHKEESNDGERKIVVIDSPGLFDTNKTQEVVKGKIEECIKQSIPGPHAFLLVISLKVRFTDEEKAAVKWIQDNFGSDSSMYTIVLFTHADLLEDKSVDQYVSESIHLKRLIDQCGGRYHSLMNNKIGNRIQVKKLLEKIDKVVEFNGGKHYTSEMYQQAQEKLYEEERKRDEERIACWGHFRRIADCPGGQDWIWQECDRKHHPWESCLQRRPSPVSVTKHCETQSGEVDGTVVQVIDTPGLFDTGITEEELKTRIEECVTMSVPGPHAFLLVIRLGVRFTEEERNAVKWIQDNFGDDASMYTIMMFTCKDQAKADNALKECKELRRLSITFGRRYHAFNNKDPQDQ</sequence>
<dbReference type="PANTHER" id="PTHR10903:SF170">
    <property type="entry name" value="GTPASE IMAP FAMILY MEMBER 7"/>
    <property type="match status" value="1"/>
</dbReference>
<gene>
    <name evidence="6" type="ORF">KUDE01_029509</name>
</gene>
<reference evidence="6" key="1">
    <citation type="submission" date="2023-04" db="EMBL/GenBank/DDBJ databases">
        <title>Chromosome-level genome of Chaenocephalus aceratus.</title>
        <authorList>
            <person name="Park H."/>
        </authorList>
    </citation>
    <scope>NUCLEOTIDE SEQUENCE</scope>
    <source>
        <strain evidence="6">DE</strain>
        <tissue evidence="6">Muscle</tissue>
    </source>
</reference>
<evidence type="ECO:0000256" key="1">
    <source>
        <dbReference type="ARBA" id="ARBA00008535"/>
    </source>
</evidence>
<dbReference type="Gene3D" id="3.40.50.300">
    <property type="entry name" value="P-loop containing nucleotide triphosphate hydrolases"/>
    <property type="match status" value="2"/>
</dbReference>
<accession>A0AAD9BPI5</accession>
<dbReference type="PROSITE" id="PS51720">
    <property type="entry name" value="G_AIG1"/>
    <property type="match status" value="2"/>
</dbReference>
<evidence type="ECO:0000313" key="6">
    <source>
        <dbReference type="EMBL" id="KAK1885788.1"/>
    </source>
</evidence>
<dbReference type="SUPFAM" id="SSF52540">
    <property type="entry name" value="P-loop containing nucleoside triphosphate hydrolases"/>
    <property type="match status" value="2"/>
</dbReference>
<feature type="signal peptide" evidence="4">
    <location>
        <begin position="1"/>
        <end position="26"/>
    </location>
</feature>
<comment type="similarity">
    <text evidence="1">Belongs to the TRAFAC class TrmE-Era-EngA-EngB-Septin-like GTPase superfamily. AIG1/Toc34/Toc159-like paraseptin GTPase family. IAN subfamily.</text>
</comment>
<protein>
    <submittedName>
        <fullName evidence="6">GTPase IMAP family member 9</fullName>
    </submittedName>
</protein>
<dbReference type="FunFam" id="3.40.50.300:FF:000366">
    <property type="entry name" value="GTPase, IMAP family member 2"/>
    <property type="match status" value="1"/>
</dbReference>
<dbReference type="AlphaFoldDB" id="A0AAD9BPI5"/>
<feature type="domain" description="AIG1-type G" evidence="5">
    <location>
        <begin position="34"/>
        <end position="235"/>
    </location>
</feature>
<keyword evidence="3" id="KW-0342">GTP-binding</keyword>
<dbReference type="InterPro" id="IPR027417">
    <property type="entry name" value="P-loop_NTPase"/>
</dbReference>
<evidence type="ECO:0000256" key="3">
    <source>
        <dbReference type="ARBA" id="ARBA00023134"/>
    </source>
</evidence>
<dbReference type="GO" id="GO:0005525">
    <property type="term" value="F:GTP binding"/>
    <property type="evidence" value="ECO:0007669"/>
    <property type="project" value="UniProtKB-KW"/>
</dbReference>
<keyword evidence="7" id="KW-1185">Reference proteome</keyword>
<keyword evidence="4" id="KW-0732">Signal</keyword>
<dbReference type="PANTHER" id="PTHR10903">
    <property type="entry name" value="GTPASE, IMAP FAMILY MEMBER-RELATED"/>
    <property type="match status" value="1"/>
</dbReference>
<dbReference type="InterPro" id="IPR006703">
    <property type="entry name" value="G_AIG1"/>
</dbReference>
<name>A0AAD9BPI5_DISEL</name>
<feature type="domain" description="AIG1-type G" evidence="5">
    <location>
        <begin position="256"/>
        <end position="422"/>
    </location>
</feature>
<dbReference type="Pfam" id="PF04548">
    <property type="entry name" value="AIG1"/>
    <property type="match status" value="2"/>
</dbReference>
<comment type="caution">
    <text evidence="6">The sequence shown here is derived from an EMBL/GenBank/DDBJ whole genome shotgun (WGS) entry which is preliminary data.</text>
</comment>
<feature type="chain" id="PRO_5042151486" evidence="4">
    <location>
        <begin position="27"/>
        <end position="422"/>
    </location>
</feature>
<feature type="non-terminal residue" evidence="6">
    <location>
        <position position="1"/>
    </location>
</feature>
<dbReference type="EMBL" id="JASDAP010000020">
    <property type="protein sequence ID" value="KAK1885788.1"/>
    <property type="molecule type" value="Genomic_DNA"/>
</dbReference>
<dbReference type="Proteomes" id="UP001228049">
    <property type="component" value="Unassembled WGS sequence"/>
</dbReference>
<dbReference type="InterPro" id="IPR045058">
    <property type="entry name" value="GIMA/IAN/Toc"/>
</dbReference>
<evidence type="ECO:0000256" key="4">
    <source>
        <dbReference type="SAM" id="SignalP"/>
    </source>
</evidence>
<keyword evidence="2" id="KW-0547">Nucleotide-binding</keyword>
<evidence type="ECO:0000259" key="5">
    <source>
        <dbReference type="PROSITE" id="PS51720"/>
    </source>
</evidence>
<proteinExistence type="inferred from homology"/>